<accession>A0A0G1Q546</accession>
<feature type="domain" description="GIY-YIG" evidence="1">
    <location>
        <begin position="1"/>
        <end position="71"/>
    </location>
</feature>
<dbReference type="Gene3D" id="3.40.1440.10">
    <property type="entry name" value="GIY-YIG endonuclease"/>
    <property type="match status" value="1"/>
</dbReference>
<comment type="caution">
    <text evidence="2">The sequence shown here is derived from an EMBL/GenBank/DDBJ whole genome shotgun (WGS) entry which is preliminary data.</text>
</comment>
<dbReference type="Proteomes" id="UP000034795">
    <property type="component" value="Unassembled WGS sequence"/>
</dbReference>
<gene>
    <name evidence="2" type="ORF">UX57_C0024G0008</name>
</gene>
<reference evidence="2 3" key="1">
    <citation type="journal article" date="2015" name="Nature">
        <title>rRNA introns, odd ribosomes, and small enigmatic genomes across a large radiation of phyla.</title>
        <authorList>
            <person name="Brown C.T."/>
            <person name="Hug L.A."/>
            <person name="Thomas B.C."/>
            <person name="Sharon I."/>
            <person name="Castelle C.J."/>
            <person name="Singh A."/>
            <person name="Wilkins M.J."/>
            <person name="Williams K.H."/>
            <person name="Banfield J.F."/>
        </authorList>
    </citation>
    <scope>NUCLEOTIDE SEQUENCE [LARGE SCALE GENOMIC DNA]</scope>
</reference>
<evidence type="ECO:0000313" key="3">
    <source>
        <dbReference type="Proteomes" id="UP000034795"/>
    </source>
</evidence>
<sequence length="71" mass="8599">MDFPKQFYTGFSENIEERLDEHNKGKSVHTNKFKPWKMLYYCAFENKKKALDFERYLKTASGIAFRNKRLI</sequence>
<dbReference type="EMBL" id="LCMS01000024">
    <property type="protein sequence ID" value="KKU40136.1"/>
    <property type="molecule type" value="Genomic_DNA"/>
</dbReference>
<protein>
    <recommendedName>
        <fullName evidence="1">GIY-YIG domain-containing protein</fullName>
    </recommendedName>
</protein>
<evidence type="ECO:0000313" key="2">
    <source>
        <dbReference type="EMBL" id="KKU40136.1"/>
    </source>
</evidence>
<name>A0A0G1Q546_9BACT</name>
<proteinExistence type="predicted"/>
<dbReference type="InterPro" id="IPR000305">
    <property type="entry name" value="GIY-YIG_endonuc"/>
</dbReference>
<dbReference type="CDD" id="cd10449">
    <property type="entry name" value="GIY-YIG_SLX1_like"/>
    <property type="match status" value="1"/>
</dbReference>
<dbReference type="AlphaFoldDB" id="A0A0G1Q546"/>
<organism evidence="2 3">
    <name type="scientific">Candidatus Uhrbacteria bacterium GW2011_GWE2_46_68</name>
    <dbReference type="NCBI Taxonomy" id="1618994"/>
    <lineage>
        <taxon>Bacteria</taxon>
        <taxon>Candidatus Uhriibacteriota</taxon>
    </lineage>
</organism>
<dbReference type="Pfam" id="PF01541">
    <property type="entry name" value="GIY-YIG"/>
    <property type="match status" value="1"/>
</dbReference>
<evidence type="ECO:0000259" key="1">
    <source>
        <dbReference type="PROSITE" id="PS50164"/>
    </source>
</evidence>
<dbReference type="PROSITE" id="PS50164">
    <property type="entry name" value="GIY_YIG"/>
    <property type="match status" value="1"/>
</dbReference>
<dbReference type="InterPro" id="IPR035901">
    <property type="entry name" value="GIY-YIG_endonuc_sf"/>
</dbReference>
<dbReference type="SUPFAM" id="SSF82771">
    <property type="entry name" value="GIY-YIG endonuclease"/>
    <property type="match status" value="1"/>
</dbReference>